<protein>
    <submittedName>
        <fullName evidence="1">Uncharacterized protein</fullName>
    </submittedName>
</protein>
<gene>
    <name evidence="1" type="ORF">F4821DRAFT_239858</name>
</gene>
<reference evidence="1 2" key="1">
    <citation type="journal article" date="2022" name="New Phytol.">
        <title>Ecological generalism drives hyperdiversity of secondary metabolite gene clusters in xylarialean endophytes.</title>
        <authorList>
            <person name="Franco M.E.E."/>
            <person name="Wisecaver J.H."/>
            <person name="Arnold A.E."/>
            <person name="Ju Y.M."/>
            <person name="Slot J.C."/>
            <person name="Ahrendt S."/>
            <person name="Moore L.P."/>
            <person name="Eastman K.E."/>
            <person name="Scott K."/>
            <person name="Konkel Z."/>
            <person name="Mondo S.J."/>
            <person name="Kuo A."/>
            <person name="Hayes R.D."/>
            <person name="Haridas S."/>
            <person name="Andreopoulos B."/>
            <person name="Riley R."/>
            <person name="LaButti K."/>
            <person name="Pangilinan J."/>
            <person name="Lipzen A."/>
            <person name="Amirebrahimi M."/>
            <person name="Yan J."/>
            <person name="Adam C."/>
            <person name="Keymanesh K."/>
            <person name="Ng V."/>
            <person name="Louie K."/>
            <person name="Northen T."/>
            <person name="Drula E."/>
            <person name="Henrissat B."/>
            <person name="Hsieh H.M."/>
            <person name="Youens-Clark K."/>
            <person name="Lutzoni F."/>
            <person name="Miadlikowska J."/>
            <person name="Eastwood D.C."/>
            <person name="Hamelin R.C."/>
            <person name="Grigoriev I.V."/>
            <person name="U'Ren J.M."/>
        </authorList>
    </citation>
    <scope>NUCLEOTIDE SEQUENCE [LARGE SCALE GENOMIC DNA]</scope>
    <source>
        <strain evidence="1 2">ER1909</strain>
    </source>
</reference>
<comment type="caution">
    <text evidence="1">The sequence shown here is derived from an EMBL/GenBank/DDBJ whole genome shotgun (WGS) entry which is preliminary data.</text>
</comment>
<proteinExistence type="predicted"/>
<keyword evidence="2" id="KW-1185">Reference proteome</keyword>
<organism evidence="1 2">
    <name type="scientific">Hypoxylon rubiginosum</name>
    <dbReference type="NCBI Taxonomy" id="110542"/>
    <lineage>
        <taxon>Eukaryota</taxon>
        <taxon>Fungi</taxon>
        <taxon>Dikarya</taxon>
        <taxon>Ascomycota</taxon>
        <taxon>Pezizomycotina</taxon>
        <taxon>Sordariomycetes</taxon>
        <taxon>Xylariomycetidae</taxon>
        <taxon>Xylariales</taxon>
        <taxon>Hypoxylaceae</taxon>
        <taxon>Hypoxylon</taxon>
    </lineage>
</organism>
<dbReference type="EMBL" id="MU394321">
    <property type="protein sequence ID" value="KAI6085899.1"/>
    <property type="molecule type" value="Genomic_DNA"/>
</dbReference>
<accession>A0ACC0CZJ5</accession>
<name>A0ACC0CZJ5_9PEZI</name>
<evidence type="ECO:0000313" key="2">
    <source>
        <dbReference type="Proteomes" id="UP001497680"/>
    </source>
</evidence>
<dbReference type="Proteomes" id="UP001497680">
    <property type="component" value="Unassembled WGS sequence"/>
</dbReference>
<evidence type="ECO:0000313" key="1">
    <source>
        <dbReference type="EMBL" id="KAI6085899.1"/>
    </source>
</evidence>
<sequence>MIRPLRTKRTTKWNLAAIFIVGGLAGIVGFVKIGEAYAANDPTHMIIGAWAIAQMACSIICCCAPTYKPMLPTEGFFTPLVSRITNYSRSSRPSRSQVYRSSHPSSSQERTASKLNDSNQMVRQEWIPLGHSSQRGFAWAEVNADPGHSIDEPGYPMKTACVRQDVERA</sequence>